<dbReference type="EMBL" id="ADLS01000006">
    <property type="protein sequence ID" value="EGX67382.1"/>
    <property type="molecule type" value="Genomic_DNA"/>
</dbReference>
<dbReference type="eggNOG" id="ENOG502Z8WK">
    <property type="taxonomic scope" value="Bacteria"/>
</dbReference>
<evidence type="ECO:0008006" key="3">
    <source>
        <dbReference type="Google" id="ProtNLM"/>
    </source>
</evidence>
<dbReference type="Pfam" id="PF03864">
    <property type="entry name" value="Phage_cap_E"/>
    <property type="match status" value="1"/>
</dbReference>
<sequence>MALDVYSTTRLLMAVQGIDPAHSFLRDRYFPATAGSNFASESVLVEYRDGDMRLAPFVAPRKGGVTLTREGEQMKSFMPAKVAPKRPVSIDDITKRGFGESIYGDLTPEQRAQVLAVRDLTELDHAITRREEAMAAEVMTTNGCVMKAIGDDATNTIDSEIHFYDESTNPATMTFTKKWGASDATIIDDLASMADALTSKGLPATDFVCSPDVAAAIINNAQVQKLLDIRRFEMGNVAPSFDDPSAATVAVLNIYGQMINIISYNKTYTNDKGKVAQYIAKGTGVMTAPGAGTTLYGAVSQVEQADGEFHTYTGSRVPQYISSAEGGVRTLTLTARPLLVPVNKNPFISATSLLA</sequence>
<dbReference type="HOGENOM" id="CLU_065950_0_0_11"/>
<protein>
    <recommendedName>
        <fullName evidence="3">Major capsid protein E</fullName>
    </recommendedName>
</protein>
<dbReference type="AlphaFoldDB" id="G1WGD1"/>
<dbReference type="Proteomes" id="UP000004830">
    <property type="component" value="Unassembled WGS sequence"/>
</dbReference>
<dbReference type="Gene3D" id="3.15.30.10">
    <property type="entry name" value="putative capsid protein of prophage domain like"/>
    <property type="match status" value="1"/>
</dbReference>
<dbReference type="RefSeq" id="WP_009140430.1">
    <property type="nucleotide sequence ID" value="NZ_JH126467.1"/>
</dbReference>
<reference evidence="1 2" key="1">
    <citation type="submission" date="2011-06" db="EMBL/GenBank/DDBJ databases">
        <title>The Genome Sequence of Collinsella tanakaei YIT 12063.</title>
        <authorList>
            <consortium name="The Broad Institute Genome Sequencing Platform"/>
            <person name="Earl A."/>
            <person name="Ward D."/>
            <person name="Feldgarden M."/>
            <person name="Gevers D."/>
            <person name="Morotomi M."/>
            <person name="Young S.K."/>
            <person name="Zeng Q."/>
            <person name="Gargeya S."/>
            <person name="Fitzgerald M."/>
            <person name="Haas B."/>
            <person name="Abouelleil A."/>
            <person name="Alvarado L."/>
            <person name="Arachchi H.M."/>
            <person name="Berlin A."/>
            <person name="Brown A."/>
            <person name="Chapman S.B."/>
            <person name="Chen Z."/>
            <person name="Dunbar C."/>
            <person name="Freedman E."/>
            <person name="Gearin G."/>
            <person name="Gellesch M."/>
            <person name="Goldberg J."/>
            <person name="Griggs A."/>
            <person name="Gujja S."/>
            <person name="Heiman D."/>
            <person name="Howarth C."/>
            <person name="Larson L."/>
            <person name="Lui A."/>
            <person name="MacDonald P.J.P."/>
            <person name="Mehta T."/>
            <person name="Montmayeur A."/>
            <person name="Murphy C."/>
            <person name="Neiman D."/>
            <person name="Pearson M."/>
            <person name="Priest M."/>
            <person name="Roberts A."/>
            <person name="Saif S."/>
            <person name="Shea T."/>
            <person name="Shenoy N."/>
            <person name="Sisk P."/>
            <person name="Stolte C."/>
            <person name="Sykes S."/>
            <person name="Wortman J."/>
            <person name="Nusbaum C."/>
            <person name="Birren B."/>
        </authorList>
    </citation>
    <scope>NUCLEOTIDE SEQUENCE [LARGE SCALE GENOMIC DNA]</scope>
    <source>
        <strain evidence="1 2">YIT 12063</strain>
    </source>
</reference>
<name>G1WGD1_9ACTN</name>
<proteinExistence type="predicted"/>
<dbReference type="PATRIC" id="fig|742742.3.peg.379"/>
<accession>G1WGD1</accession>
<dbReference type="InterPro" id="IPR005564">
    <property type="entry name" value="Major_capsid_GpE"/>
</dbReference>
<evidence type="ECO:0000313" key="2">
    <source>
        <dbReference type="Proteomes" id="UP000004830"/>
    </source>
</evidence>
<dbReference type="OrthoDB" id="3199575at2"/>
<dbReference type="GeneID" id="62758177"/>
<gene>
    <name evidence="1" type="ORF">HMPREF9452_00394</name>
</gene>
<dbReference type="Gene3D" id="3.30.1930.10">
    <property type="entry name" value="capsid protein of prophage domain"/>
    <property type="match status" value="1"/>
</dbReference>
<organism evidence="1 2">
    <name type="scientific">Collinsella tanakaei YIT 12063</name>
    <dbReference type="NCBI Taxonomy" id="742742"/>
    <lineage>
        <taxon>Bacteria</taxon>
        <taxon>Bacillati</taxon>
        <taxon>Actinomycetota</taxon>
        <taxon>Coriobacteriia</taxon>
        <taxon>Coriobacteriales</taxon>
        <taxon>Coriobacteriaceae</taxon>
        <taxon>Collinsella</taxon>
    </lineage>
</organism>
<comment type="caution">
    <text evidence="1">The sequence shown here is derived from an EMBL/GenBank/DDBJ whole genome shotgun (WGS) entry which is preliminary data.</text>
</comment>
<evidence type="ECO:0000313" key="1">
    <source>
        <dbReference type="EMBL" id="EGX67382.1"/>
    </source>
</evidence>
<dbReference type="STRING" id="742742.HMPREF9452_00394"/>
<keyword evidence="2" id="KW-1185">Reference proteome</keyword>